<sequence>MRKVLKNKPLIEAILEIHWHLKGQMGDFRVDPHYTILLARLYDRFSDDYPHHEQLPTANIPVEIIGRAVQQRFRVAENSWPLVQLGPGVATLNDTVGYDWEKNFRERAISITERLFDAYPQPKDLSIEKLILRYIDGVEFDFEHQNIFEFLRDMMKIKVEIHEDLFLSTGVASQPLLLDLNFAFPSHNPEGVLQLRFTRGERENKSALIWETVFSTQGPSTPQSPEQIIAWADQAHQLTSDWFFKIIDGELLAKFA</sequence>
<evidence type="ECO:0000313" key="2">
    <source>
        <dbReference type="Proteomes" id="UP001193081"/>
    </source>
</evidence>
<name>A0ABS4DHI1_9CHLR</name>
<organism evidence="1 2">
    <name type="scientific">Candidatus Chloroploca mongolica</name>
    <dbReference type="NCBI Taxonomy" id="2528176"/>
    <lineage>
        <taxon>Bacteria</taxon>
        <taxon>Bacillati</taxon>
        <taxon>Chloroflexota</taxon>
        <taxon>Chloroflexia</taxon>
        <taxon>Chloroflexales</taxon>
        <taxon>Chloroflexineae</taxon>
        <taxon>Oscillochloridaceae</taxon>
        <taxon>Candidatus Chloroploca</taxon>
    </lineage>
</organism>
<accession>A0ABS4DHI1</accession>
<dbReference type="InterPro" id="IPR026349">
    <property type="entry name" value="CHP04255"/>
</dbReference>
<protein>
    <submittedName>
        <fullName evidence="1">TIGR04255 family protein</fullName>
    </submittedName>
</protein>
<dbReference type="RefSeq" id="WP_135482116.1">
    <property type="nucleotide sequence ID" value="NZ_SIJK02000110.1"/>
</dbReference>
<keyword evidence="2" id="KW-1185">Reference proteome</keyword>
<comment type="caution">
    <text evidence="1">The sequence shown here is derived from an EMBL/GenBank/DDBJ whole genome shotgun (WGS) entry which is preliminary data.</text>
</comment>
<proteinExistence type="predicted"/>
<evidence type="ECO:0000313" key="1">
    <source>
        <dbReference type="EMBL" id="MBP1468897.1"/>
    </source>
</evidence>
<dbReference type="EMBL" id="SIJK02000110">
    <property type="protein sequence ID" value="MBP1468897.1"/>
    <property type="molecule type" value="Genomic_DNA"/>
</dbReference>
<gene>
    <name evidence="1" type="ORF">EYB53_024525</name>
</gene>
<reference evidence="1 2" key="1">
    <citation type="submission" date="2021-03" db="EMBL/GenBank/DDBJ databases">
        <authorList>
            <person name="Grouzdev D.S."/>
        </authorList>
    </citation>
    <scope>NUCLEOTIDE SEQUENCE [LARGE SCALE GENOMIC DNA]</scope>
    <source>
        <strain evidence="1 2">M50-1</strain>
    </source>
</reference>
<dbReference type="Proteomes" id="UP001193081">
    <property type="component" value="Unassembled WGS sequence"/>
</dbReference>
<dbReference type="NCBIfam" id="TIGR04255">
    <property type="entry name" value="sporadTIGR04255"/>
    <property type="match status" value="1"/>
</dbReference>